<name>A0A7J7JUP2_BUGNE</name>
<proteinExistence type="predicted"/>
<dbReference type="Proteomes" id="UP000593567">
    <property type="component" value="Unassembled WGS sequence"/>
</dbReference>
<accession>A0A7J7JUP2</accession>
<dbReference type="EMBL" id="VXIV02001855">
    <property type="protein sequence ID" value="KAF6029088.1"/>
    <property type="molecule type" value="Genomic_DNA"/>
</dbReference>
<feature type="compositionally biased region" description="Polar residues" evidence="1">
    <location>
        <begin position="86"/>
        <end position="97"/>
    </location>
</feature>
<comment type="caution">
    <text evidence="2">The sequence shown here is derived from an EMBL/GenBank/DDBJ whole genome shotgun (WGS) entry which is preliminary data.</text>
</comment>
<keyword evidence="3" id="KW-1185">Reference proteome</keyword>
<feature type="compositionally biased region" description="Polar residues" evidence="1">
    <location>
        <begin position="124"/>
        <end position="138"/>
    </location>
</feature>
<gene>
    <name evidence="2" type="ORF">EB796_012582</name>
</gene>
<feature type="compositionally biased region" description="Low complexity" evidence="1">
    <location>
        <begin position="490"/>
        <end position="510"/>
    </location>
</feature>
<feature type="compositionally biased region" description="Low complexity" evidence="1">
    <location>
        <begin position="67"/>
        <end position="85"/>
    </location>
</feature>
<feature type="region of interest" description="Disordered" evidence="1">
    <location>
        <begin position="1"/>
        <end position="158"/>
    </location>
</feature>
<protein>
    <submittedName>
        <fullName evidence="2">Uncharacterized protein</fullName>
    </submittedName>
</protein>
<reference evidence="2" key="1">
    <citation type="submission" date="2020-06" db="EMBL/GenBank/DDBJ databases">
        <title>Draft genome of Bugula neritina, a colonial animal packing powerful symbionts and potential medicines.</title>
        <authorList>
            <person name="Rayko M."/>
        </authorList>
    </citation>
    <scope>NUCLEOTIDE SEQUENCE [LARGE SCALE GENOMIC DNA]</scope>
    <source>
        <strain evidence="2">Kwan_BN1</strain>
    </source>
</reference>
<feature type="compositionally biased region" description="Polar residues" evidence="1">
    <location>
        <begin position="32"/>
        <end position="44"/>
    </location>
</feature>
<feature type="region of interest" description="Disordered" evidence="1">
    <location>
        <begin position="482"/>
        <end position="516"/>
    </location>
</feature>
<evidence type="ECO:0000313" key="2">
    <source>
        <dbReference type="EMBL" id="KAF6029088.1"/>
    </source>
</evidence>
<feature type="region of interest" description="Disordered" evidence="1">
    <location>
        <begin position="574"/>
        <end position="600"/>
    </location>
</feature>
<sequence length="761" mass="81916">MEREIVRRSSKIPSLEDIQETLSQDTRRSSDETSSNVTRQNSLDQFRHPSFDGTSSAGSTLQGSKKSNTAASSNAENSNTEPSNTACGNTESISTGNVGAEQSDIGNGGTEQSSTENVLERRASNSLSVANQTNQQDIQLHGKELSTNSSDRSSARPEINLTIDNNVRCVASVPKADIACVSPTSDSPTSSIVVSFLPPDVDCGTQTLRLCINPLPRQQINSIQIILNNSLSSVCDTKTVDKETVPEADFLSPDLNSLCTTAVDELKLQKSSSDSCLLPASHMTRLRSEAISSDNKELFRTCASVPANRKIYNIAKSLPQKVYLDSPDEKPALFKSSSETGGTAALNSTSTISSLGLDGLFQAKTADESSESEMSRVQGWSTLPPDEVSHIWRSKSEPSLPNDNIEMTTTNTPQYTQYLQGFINNRCNYKRRDSCVSSLNTDYTYDEAAQSISGTDFDGFSKRGSDVSNNLDLHMDGATQSLCGTEYEGNSSQRSSLTSNNSEHSSQQESRVGDEDIMVPAIHVTETDDITTVIQASAKYPSPKSTLFKSDSTRADPCPADPCPADPCPADPYSDFSYSATAGPGAPADQNDSESHLTSCNRSSSMESLKLLPNFNAEFMSSVNYSVTELIETSTQEKSAKEWISENNKAICSLVNKCVQEIFKNILEHKMVSPGHSSCTTLAASGHEPQIDDEKEVAAAVAAPDVSQTGNDEPTVCGATAAEMPTTEAAEKVLVTSQLINTAANDKEAYTNLVSDKKDWI</sequence>
<organism evidence="2 3">
    <name type="scientific">Bugula neritina</name>
    <name type="common">Brown bryozoan</name>
    <name type="synonym">Sertularia neritina</name>
    <dbReference type="NCBI Taxonomy" id="10212"/>
    <lineage>
        <taxon>Eukaryota</taxon>
        <taxon>Metazoa</taxon>
        <taxon>Spiralia</taxon>
        <taxon>Lophotrochozoa</taxon>
        <taxon>Bryozoa</taxon>
        <taxon>Gymnolaemata</taxon>
        <taxon>Cheilostomatida</taxon>
        <taxon>Flustrina</taxon>
        <taxon>Buguloidea</taxon>
        <taxon>Bugulidae</taxon>
        <taxon>Bugula</taxon>
    </lineage>
</organism>
<evidence type="ECO:0000256" key="1">
    <source>
        <dbReference type="SAM" id="MobiDB-lite"/>
    </source>
</evidence>
<dbReference type="AlphaFoldDB" id="A0A7J7JUP2"/>
<feature type="compositionally biased region" description="Polar residues" evidence="1">
    <location>
        <begin position="52"/>
        <end position="66"/>
    </location>
</feature>
<evidence type="ECO:0000313" key="3">
    <source>
        <dbReference type="Proteomes" id="UP000593567"/>
    </source>
</evidence>